<dbReference type="Pfam" id="PF03407">
    <property type="entry name" value="Nucleotid_trans"/>
    <property type="match status" value="1"/>
</dbReference>
<organism evidence="2 3">
    <name type="scientific">Durusdinium trenchii</name>
    <dbReference type="NCBI Taxonomy" id="1381693"/>
    <lineage>
        <taxon>Eukaryota</taxon>
        <taxon>Sar</taxon>
        <taxon>Alveolata</taxon>
        <taxon>Dinophyceae</taxon>
        <taxon>Suessiales</taxon>
        <taxon>Symbiodiniaceae</taxon>
        <taxon>Durusdinium</taxon>
    </lineage>
</organism>
<feature type="domain" description="Nucleotide-diphospho-sugar transferase" evidence="1">
    <location>
        <begin position="483"/>
        <end position="623"/>
    </location>
</feature>
<dbReference type="InterPro" id="IPR005069">
    <property type="entry name" value="Nucl-diP-sugar_transferase"/>
</dbReference>
<dbReference type="Proteomes" id="UP001642484">
    <property type="component" value="Unassembled WGS sequence"/>
</dbReference>
<protein>
    <recommendedName>
        <fullName evidence="1">Nucleotide-diphospho-sugar transferase domain-containing protein</fullName>
    </recommendedName>
</protein>
<accession>A0ABP0KIJ4</accession>
<keyword evidence="3" id="KW-1185">Reference proteome</keyword>
<evidence type="ECO:0000313" key="2">
    <source>
        <dbReference type="EMBL" id="CAK9026329.1"/>
    </source>
</evidence>
<evidence type="ECO:0000259" key="1">
    <source>
        <dbReference type="Pfam" id="PF03407"/>
    </source>
</evidence>
<gene>
    <name evidence="2" type="ORF">CCMP2556_LOCUS16323</name>
</gene>
<proteinExistence type="predicted"/>
<comment type="caution">
    <text evidence="2">The sequence shown here is derived from an EMBL/GenBank/DDBJ whole genome shotgun (WGS) entry which is preliminary data.</text>
</comment>
<name>A0ABP0KIJ4_9DINO</name>
<dbReference type="EMBL" id="CAXAMN010008724">
    <property type="protein sequence ID" value="CAK9026329.1"/>
    <property type="molecule type" value="Genomic_DNA"/>
</dbReference>
<reference evidence="2 3" key="1">
    <citation type="submission" date="2024-02" db="EMBL/GenBank/DDBJ databases">
        <authorList>
            <person name="Chen Y."/>
            <person name="Shah S."/>
            <person name="Dougan E. K."/>
            <person name="Thang M."/>
            <person name="Chan C."/>
        </authorList>
    </citation>
    <scope>NUCLEOTIDE SEQUENCE [LARGE SCALE GENOMIC DNA]</scope>
</reference>
<sequence>MAKGSGRLGMDFKSASQSCFREGFTYKFCCDRAKPRGEPSCWDQDFTFEDCCQLPLVGPAGAVFEDVNCERAGYSATSSGRTTGTWPWLRAELQRLSEAFALGQFPQDAARRWLRRLHGPSGVAATRVGGCSMGQLTLAVARVLLCLLAGDRDCQKHWDQAAQAFRLDRLDLVLWSASAWPVTDLLRPLTRMVAHEEMDAACLEADPMMDWPLAFRAARNLPDDELQHQVWRMISADEVSIQALLSSRCRAGAQWATLVKLGFCMDMAPNCVKSHVFALEFIMREAATGGGLRRWMAEAGAWRLFEVHYGTVKTRVRHRYNLGLAPADLRALGVLGDGAVRGCLLPSFPSSTSEQVAYYLMDPEPNLVNVALNRCRALCGQAFARPWKFYGILPERNEGAFRGIPCACSGLDHRAEGNCTPPEVPLFSMPREVRSAEDGPQALLGSHLVPLLDPKAPVFVTMVFGKMSKYIKPFSERVRSLEIPNVVVFALDESTEDACRRNGVLFMSGRERTALQKYVIVLVFVALGFDSFWFDFDSVWLKNPWPVLQQALAAEEADAAREGRSEALLFSAIDYDSTNCAMNGFFFVRAFPDALSWLIALLDWIHKRPFVHDQLAFGLFLGTTPLVDEEPIPMAPAWAPLDPKVFANAARFDGTGFTSEVDDLVLFHFFDGWNSNSPEGVEQWATATYRGLDLFPLLYGDPQVARDTIARSRLPEVQELRSCSALAEFGLGTKVISSRIQVTI</sequence>
<evidence type="ECO:0000313" key="3">
    <source>
        <dbReference type="Proteomes" id="UP001642484"/>
    </source>
</evidence>